<dbReference type="PROSITE" id="PS51318">
    <property type="entry name" value="TAT"/>
    <property type="match status" value="1"/>
</dbReference>
<keyword evidence="2" id="KW-0732">Signal</keyword>
<dbReference type="Gene3D" id="2.30.30.40">
    <property type="entry name" value="SH3 Domains"/>
    <property type="match status" value="1"/>
</dbReference>
<feature type="domain" description="SH3b" evidence="3">
    <location>
        <begin position="38"/>
        <end position="104"/>
    </location>
</feature>
<comment type="caution">
    <text evidence="4">The sequence shown here is derived from an EMBL/GenBank/DDBJ whole genome shotgun (WGS) entry which is preliminary data.</text>
</comment>
<evidence type="ECO:0000259" key="3">
    <source>
        <dbReference type="PROSITE" id="PS51781"/>
    </source>
</evidence>
<evidence type="ECO:0000313" key="4">
    <source>
        <dbReference type="EMBL" id="MFC6397984.1"/>
    </source>
</evidence>
<dbReference type="Proteomes" id="UP001596266">
    <property type="component" value="Unassembled WGS sequence"/>
</dbReference>
<feature type="chain" id="PRO_5045653864" evidence="2">
    <location>
        <begin position="32"/>
        <end position="265"/>
    </location>
</feature>
<dbReference type="InterPro" id="IPR003646">
    <property type="entry name" value="SH3-like_bac-type"/>
</dbReference>
<accession>A0ABW1X5E2</accession>
<proteinExistence type="predicted"/>
<sequence length="265" mass="27989">MSLTRRTVLTSALAVSGLVVAEFAAPTTAQATTTTKTAKTAKATAITLGSVFVRSGAGTKFRAVKVLRKGQKVTLTGKTSGKWMQVTTAGTSGWISSRYLKLQTSAASSKTTSKTTSSANTATAVAPKVVQGTPAGAIAVATTLPLASHVAMPGGVVRNGRLVAQEVRAKFPWITTMLGARASYGSDHYSGRAVDIMIPAYKRNAALGQAIAEHLRANASRLGITYVIWNQRIWSVQRSGEGWRKMPNRGSDNANHKNHVHVSVR</sequence>
<dbReference type="Pfam" id="PF08239">
    <property type="entry name" value="SH3_3"/>
    <property type="match status" value="1"/>
</dbReference>
<dbReference type="Pfam" id="PF26571">
    <property type="entry name" value="VldE"/>
    <property type="match status" value="1"/>
</dbReference>
<dbReference type="RefSeq" id="WP_343886801.1">
    <property type="nucleotide sequence ID" value="NZ_BAAAKI010000024.1"/>
</dbReference>
<organism evidence="4 5">
    <name type="scientific">Luteococcus sanguinis</name>
    <dbReference type="NCBI Taxonomy" id="174038"/>
    <lineage>
        <taxon>Bacteria</taxon>
        <taxon>Bacillati</taxon>
        <taxon>Actinomycetota</taxon>
        <taxon>Actinomycetes</taxon>
        <taxon>Propionibacteriales</taxon>
        <taxon>Propionibacteriaceae</taxon>
        <taxon>Luteococcus</taxon>
    </lineage>
</organism>
<dbReference type="SUPFAM" id="SSF50044">
    <property type="entry name" value="SH3-domain"/>
    <property type="match status" value="1"/>
</dbReference>
<dbReference type="InterPro" id="IPR058593">
    <property type="entry name" value="ARB_07466-like_C"/>
</dbReference>
<dbReference type="PROSITE" id="PS51781">
    <property type="entry name" value="SH3B"/>
    <property type="match status" value="1"/>
</dbReference>
<dbReference type="InterPro" id="IPR006311">
    <property type="entry name" value="TAT_signal"/>
</dbReference>
<dbReference type="EMBL" id="JBHSUA010000025">
    <property type="protein sequence ID" value="MFC6397984.1"/>
    <property type="molecule type" value="Genomic_DNA"/>
</dbReference>
<protein>
    <submittedName>
        <fullName evidence="4">SH3 domain-containing protein</fullName>
    </submittedName>
</protein>
<evidence type="ECO:0000313" key="5">
    <source>
        <dbReference type="Proteomes" id="UP001596266"/>
    </source>
</evidence>
<dbReference type="SMART" id="SM00287">
    <property type="entry name" value="SH3b"/>
    <property type="match status" value="1"/>
</dbReference>
<reference evidence="5" key="1">
    <citation type="journal article" date="2019" name="Int. J. Syst. Evol. Microbiol.">
        <title>The Global Catalogue of Microorganisms (GCM) 10K type strain sequencing project: providing services to taxonomists for standard genome sequencing and annotation.</title>
        <authorList>
            <consortium name="The Broad Institute Genomics Platform"/>
            <consortium name="The Broad Institute Genome Sequencing Center for Infectious Disease"/>
            <person name="Wu L."/>
            <person name="Ma J."/>
        </authorList>
    </citation>
    <scope>NUCLEOTIDE SEQUENCE [LARGE SCALE GENOMIC DNA]</scope>
    <source>
        <strain evidence="5">CGMCC 1.15277</strain>
    </source>
</reference>
<keyword evidence="5" id="KW-1185">Reference proteome</keyword>
<feature type="region of interest" description="Disordered" evidence="1">
    <location>
        <begin position="245"/>
        <end position="265"/>
    </location>
</feature>
<gene>
    <name evidence="4" type="ORF">ACFP57_13465</name>
</gene>
<dbReference type="InterPro" id="IPR036028">
    <property type="entry name" value="SH3-like_dom_sf"/>
</dbReference>
<name>A0ABW1X5E2_9ACTN</name>
<feature type="compositionally biased region" description="Basic residues" evidence="1">
    <location>
        <begin position="256"/>
        <end position="265"/>
    </location>
</feature>
<feature type="signal peptide" evidence="2">
    <location>
        <begin position="1"/>
        <end position="31"/>
    </location>
</feature>
<evidence type="ECO:0000256" key="1">
    <source>
        <dbReference type="SAM" id="MobiDB-lite"/>
    </source>
</evidence>
<evidence type="ECO:0000256" key="2">
    <source>
        <dbReference type="SAM" id="SignalP"/>
    </source>
</evidence>